<dbReference type="Pfam" id="PF00702">
    <property type="entry name" value="Hydrolase"/>
    <property type="match status" value="1"/>
</dbReference>
<gene>
    <name evidence="1" type="ORF">SAMN04489717_4777</name>
</gene>
<dbReference type="NCBIfam" id="TIGR01509">
    <property type="entry name" value="HAD-SF-IA-v3"/>
    <property type="match status" value="1"/>
</dbReference>
<dbReference type="OrthoDB" id="9800058at2"/>
<dbReference type="InterPro" id="IPR023214">
    <property type="entry name" value="HAD_sf"/>
</dbReference>
<dbReference type="Proteomes" id="UP000198983">
    <property type="component" value="Chromosome I"/>
</dbReference>
<dbReference type="PANTHER" id="PTHR43481">
    <property type="entry name" value="FRUCTOSE-1-PHOSPHATE PHOSPHATASE"/>
    <property type="match status" value="1"/>
</dbReference>
<sequence length="238" mass="24972">MGEIRSVDVTPPRTDHEPTSTPVLRAEAVLLDLDGTLIDSTEALRRSWTTWAIEQELTQQDFARVLGHGLTSAAIVAALVPPERIAAAQARIDELEVEDVAGIVALPGAQAFVSSLPAGRWTIVTSGNRAVAGARLRAAGLPVPDTLVSADDVRNGKPDPEPYLLGAKRLGIPPERCVVVEDAPAGLAAARAAGMATIAVTTHYERAELDADLVVEDLQNVRVEVDGDDLSIAVADGA</sequence>
<dbReference type="InterPro" id="IPR051806">
    <property type="entry name" value="HAD-like_SPP"/>
</dbReference>
<accession>A0A1H1X1P7</accession>
<dbReference type="PRINTS" id="PR00413">
    <property type="entry name" value="HADHALOGNASE"/>
</dbReference>
<proteinExistence type="predicted"/>
<dbReference type="InterPro" id="IPR036412">
    <property type="entry name" value="HAD-like_sf"/>
</dbReference>
<dbReference type="SUPFAM" id="SSF56784">
    <property type="entry name" value="HAD-like"/>
    <property type="match status" value="1"/>
</dbReference>
<dbReference type="GO" id="GO:0050308">
    <property type="term" value="F:sugar-phosphatase activity"/>
    <property type="evidence" value="ECO:0007669"/>
    <property type="project" value="TreeGrafter"/>
</dbReference>
<keyword evidence="2" id="KW-1185">Reference proteome</keyword>
<dbReference type="EMBL" id="LT629732">
    <property type="protein sequence ID" value="SDT03285.1"/>
    <property type="molecule type" value="Genomic_DNA"/>
</dbReference>
<evidence type="ECO:0000313" key="1">
    <source>
        <dbReference type="EMBL" id="SDT03285.1"/>
    </source>
</evidence>
<protein>
    <submittedName>
        <fullName evidence="1">Sugar-phosphatase</fullName>
    </submittedName>
</protein>
<dbReference type="InterPro" id="IPR023198">
    <property type="entry name" value="PGP-like_dom2"/>
</dbReference>
<dbReference type="SFLD" id="SFLDG01129">
    <property type="entry name" value="C1.5:_HAD__Beta-PGM__Phosphata"/>
    <property type="match status" value="1"/>
</dbReference>
<dbReference type="Gene3D" id="3.40.50.1000">
    <property type="entry name" value="HAD superfamily/HAD-like"/>
    <property type="match status" value="1"/>
</dbReference>
<dbReference type="STRING" id="117157.SAMN04489717_4777"/>
<dbReference type="AlphaFoldDB" id="A0A1H1X1P7"/>
<dbReference type="SFLD" id="SFLDS00003">
    <property type="entry name" value="Haloacid_Dehalogenase"/>
    <property type="match status" value="1"/>
</dbReference>
<dbReference type="Gene3D" id="1.10.150.240">
    <property type="entry name" value="Putative phosphatase, domain 2"/>
    <property type="match status" value="1"/>
</dbReference>
<reference evidence="1 2" key="1">
    <citation type="submission" date="2016-10" db="EMBL/GenBank/DDBJ databases">
        <authorList>
            <person name="de Groot N.N."/>
        </authorList>
    </citation>
    <scope>NUCLEOTIDE SEQUENCE [LARGE SCALE GENOMIC DNA]</scope>
    <source>
        <strain evidence="1 2">DSM 22024</strain>
    </source>
</reference>
<dbReference type="PANTHER" id="PTHR43481:SF4">
    <property type="entry name" value="GLYCEROL-1-PHOSPHATE PHOSPHOHYDROLASE 1-RELATED"/>
    <property type="match status" value="1"/>
</dbReference>
<evidence type="ECO:0000313" key="2">
    <source>
        <dbReference type="Proteomes" id="UP000198983"/>
    </source>
</evidence>
<dbReference type="InterPro" id="IPR006439">
    <property type="entry name" value="HAD-SF_hydro_IA"/>
</dbReference>
<organism evidence="1 2">
    <name type="scientific">Actinopolymorpha singaporensis</name>
    <dbReference type="NCBI Taxonomy" id="117157"/>
    <lineage>
        <taxon>Bacteria</taxon>
        <taxon>Bacillati</taxon>
        <taxon>Actinomycetota</taxon>
        <taxon>Actinomycetes</taxon>
        <taxon>Propionibacteriales</taxon>
        <taxon>Actinopolymorphaceae</taxon>
        <taxon>Actinopolymorpha</taxon>
    </lineage>
</organism>
<name>A0A1H1X1P7_9ACTN</name>
<dbReference type="SFLD" id="SFLDG01135">
    <property type="entry name" value="C1.5.6:_HAD__Beta-PGM__Phospha"/>
    <property type="match status" value="1"/>
</dbReference>